<gene>
    <name evidence="1" type="ORF">TVAG_006980</name>
</gene>
<dbReference type="AlphaFoldDB" id="A2FC21"/>
<dbReference type="SMR" id="A2FC21"/>
<dbReference type="InterPro" id="IPR008979">
    <property type="entry name" value="Galactose-bd-like_sf"/>
</dbReference>
<dbReference type="InParanoid" id="A2FC21"/>
<proteinExistence type="predicted"/>
<organism evidence="1 2">
    <name type="scientific">Trichomonas vaginalis (strain ATCC PRA-98 / G3)</name>
    <dbReference type="NCBI Taxonomy" id="412133"/>
    <lineage>
        <taxon>Eukaryota</taxon>
        <taxon>Metamonada</taxon>
        <taxon>Parabasalia</taxon>
        <taxon>Trichomonadida</taxon>
        <taxon>Trichomonadidae</taxon>
        <taxon>Trichomonas</taxon>
    </lineage>
</organism>
<dbReference type="RefSeq" id="XP_001310497.1">
    <property type="nucleotide sequence ID" value="XM_001310496.1"/>
</dbReference>
<dbReference type="InterPro" id="IPR011333">
    <property type="entry name" value="SKP1/BTB/POZ_sf"/>
</dbReference>
<dbReference type="VEuPathDB" id="TrichDB:TVAGG3_0963930"/>
<dbReference type="SUPFAM" id="SSF49785">
    <property type="entry name" value="Galactose-binding domain-like"/>
    <property type="match status" value="1"/>
</dbReference>
<dbReference type="Proteomes" id="UP000001542">
    <property type="component" value="Unassembled WGS sequence"/>
</dbReference>
<dbReference type="VEuPathDB" id="TrichDB:TVAG_006980"/>
<dbReference type="EMBL" id="DS113710">
    <property type="protein sequence ID" value="EAX97567.1"/>
    <property type="molecule type" value="Genomic_DNA"/>
</dbReference>
<reference evidence="1" key="1">
    <citation type="submission" date="2006-10" db="EMBL/GenBank/DDBJ databases">
        <authorList>
            <person name="Amadeo P."/>
            <person name="Zhao Q."/>
            <person name="Wortman J."/>
            <person name="Fraser-Liggett C."/>
            <person name="Carlton J."/>
        </authorList>
    </citation>
    <scope>NUCLEOTIDE SEQUENCE</scope>
    <source>
        <strain evidence="1">G3</strain>
    </source>
</reference>
<dbReference type="Gene3D" id="3.30.710.10">
    <property type="entry name" value="Potassium Channel Kv1.1, Chain A"/>
    <property type="match status" value="1"/>
</dbReference>
<dbReference type="Gene3D" id="2.60.120.260">
    <property type="entry name" value="Galactose-binding domain-like"/>
    <property type="match status" value="1"/>
</dbReference>
<evidence type="ECO:0000313" key="2">
    <source>
        <dbReference type="Proteomes" id="UP000001542"/>
    </source>
</evidence>
<keyword evidence="2" id="KW-1185">Reference proteome</keyword>
<accession>A2FC21</accession>
<evidence type="ECO:0008006" key="3">
    <source>
        <dbReference type="Google" id="ProtNLM"/>
    </source>
</evidence>
<protein>
    <recommendedName>
        <fullName evidence="3">BTB domain-containing protein</fullName>
    </recommendedName>
</protein>
<dbReference type="KEGG" id="tva:4755353"/>
<reference evidence="1" key="2">
    <citation type="journal article" date="2007" name="Science">
        <title>Draft genome sequence of the sexually transmitted pathogen Trichomonas vaginalis.</title>
        <authorList>
            <person name="Carlton J.M."/>
            <person name="Hirt R.P."/>
            <person name="Silva J.C."/>
            <person name="Delcher A.L."/>
            <person name="Schatz M."/>
            <person name="Zhao Q."/>
            <person name="Wortman J.R."/>
            <person name="Bidwell S.L."/>
            <person name="Alsmark U.C.M."/>
            <person name="Besteiro S."/>
            <person name="Sicheritz-Ponten T."/>
            <person name="Noel C.J."/>
            <person name="Dacks J.B."/>
            <person name="Foster P.G."/>
            <person name="Simillion C."/>
            <person name="Van de Peer Y."/>
            <person name="Miranda-Saavedra D."/>
            <person name="Barton G.J."/>
            <person name="Westrop G.D."/>
            <person name="Mueller S."/>
            <person name="Dessi D."/>
            <person name="Fiori P.L."/>
            <person name="Ren Q."/>
            <person name="Paulsen I."/>
            <person name="Zhang H."/>
            <person name="Bastida-Corcuera F.D."/>
            <person name="Simoes-Barbosa A."/>
            <person name="Brown M.T."/>
            <person name="Hayes R.D."/>
            <person name="Mukherjee M."/>
            <person name="Okumura C.Y."/>
            <person name="Schneider R."/>
            <person name="Smith A.J."/>
            <person name="Vanacova S."/>
            <person name="Villalvazo M."/>
            <person name="Haas B.J."/>
            <person name="Pertea M."/>
            <person name="Feldblyum T.V."/>
            <person name="Utterback T.R."/>
            <person name="Shu C.L."/>
            <person name="Osoegawa K."/>
            <person name="de Jong P.J."/>
            <person name="Hrdy I."/>
            <person name="Horvathova L."/>
            <person name="Zubacova Z."/>
            <person name="Dolezal P."/>
            <person name="Malik S.B."/>
            <person name="Logsdon J.M. Jr."/>
            <person name="Henze K."/>
            <person name="Gupta A."/>
            <person name="Wang C.C."/>
            <person name="Dunne R.L."/>
            <person name="Upcroft J.A."/>
            <person name="Upcroft P."/>
            <person name="White O."/>
            <person name="Salzberg S.L."/>
            <person name="Tang P."/>
            <person name="Chiu C.-H."/>
            <person name="Lee Y.-S."/>
            <person name="Embley T.M."/>
            <person name="Coombs G.H."/>
            <person name="Mottram J.C."/>
            <person name="Tachezy J."/>
            <person name="Fraser-Liggett C.M."/>
            <person name="Johnson P.J."/>
        </authorList>
    </citation>
    <scope>NUCLEOTIDE SEQUENCE [LARGE SCALE GENOMIC DNA]</scope>
    <source>
        <strain evidence="1">G3</strain>
    </source>
</reference>
<name>A2FC21_TRIV3</name>
<sequence>MSKDDTDELLLTLEGNELAMINALYGDDFAFIIGKNEFRCNKMLASAFCSDIYAALKIDPMLDSFTLDLEIEPEIIQKFVNSFKGECVSFKENELYDLITLACKLNSDKISQFAVKKLLDRVNPSNAFKIIQICIQNKINYEYAKDYLIKNFTQVISSSNKNFPELSPSFYQEVINNPNLEFEPGSIGILLDTLYSKYPKVYDNFINNLQFTEKQFARLIEFCTDTNLRLQLTIKSMNLISKLINSVSKFDEMNLILPDNQGDLDGIFSYLTELTGGNPASNGTVSIFVDSEQKFVHDLIDFKDGLRRHYKNDNTDESNSIIFDFRNMRIKLMYYTIVSCYCPTFGCDPKDWDIYISDDDKDWDLVHSVRNDDSLCGRFVANTFEIPSNTRFCKYVKYVQLANHTHNKLPIIHLSCFELFGYIRGLNQLILINSKIDSIEQENELNDEPEINGPKNV</sequence>
<evidence type="ECO:0000313" key="1">
    <source>
        <dbReference type="EMBL" id="EAX97567.1"/>
    </source>
</evidence>